<dbReference type="Proteomes" id="UP000310158">
    <property type="component" value="Unassembled WGS sequence"/>
</dbReference>
<evidence type="ECO:0000313" key="5">
    <source>
        <dbReference type="EMBL" id="THH21328.1"/>
    </source>
</evidence>
<protein>
    <recommendedName>
        <fullName evidence="7">Ketoreductase (KR) domain-containing protein</fullName>
    </recommendedName>
</protein>
<evidence type="ECO:0000313" key="6">
    <source>
        <dbReference type="Proteomes" id="UP000310158"/>
    </source>
</evidence>
<evidence type="ECO:0008006" key="7">
    <source>
        <dbReference type="Google" id="ProtNLM"/>
    </source>
</evidence>
<accession>A0A4S4M9L0</accession>
<evidence type="ECO:0000256" key="4">
    <source>
        <dbReference type="RuleBase" id="RU000363"/>
    </source>
</evidence>
<sequence>MSSSINFTTLFSVKGCISLVTGGGSEIGAYTAHGLAQGGCTRIYITERRLQALQKMASLHPSIVPIQGDVSTREGCIQIARGFVGHERPRGVPADSVQLDLLVNNAGVASVEGRSLPSAYTPWCYLSVVVKKKAALLTHLVRASSTNEGSREGRGTIINNASVSALYVGRAAQSHIYPASKAAPESITQNLEKVDASGRARQLHRPRECAFGDQRCKQPSDLYIEGQGDYTDRKVKE</sequence>
<keyword evidence="2" id="KW-0521">NADP</keyword>
<dbReference type="Pfam" id="PF00106">
    <property type="entry name" value="adh_short"/>
    <property type="match status" value="1"/>
</dbReference>
<evidence type="ECO:0000256" key="3">
    <source>
        <dbReference type="ARBA" id="ARBA00023002"/>
    </source>
</evidence>
<dbReference type="EMBL" id="SGPL01000004">
    <property type="protein sequence ID" value="THH21328.1"/>
    <property type="molecule type" value="Genomic_DNA"/>
</dbReference>
<name>A0A4S4M9L0_9AGAM</name>
<dbReference type="PRINTS" id="PR00080">
    <property type="entry name" value="SDRFAMILY"/>
</dbReference>
<dbReference type="OrthoDB" id="3819888at2759"/>
<dbReference type="InterPro" id="IPR036291">
    <property type="entry name" value="NAD(P)-bd_dom_sf"/>
</dbReference>
<proteinExistence type="inferred from homology"/>
<organism evidence="5 6">
    <name type="scientific">Bondarzewia mesenterica</name>
    <dbReference type="NCBI Taxonomy" id="1095465"/>
    <lineage>
        <taxon>Eukaryota</taxon>
        <taxon>Fungi</taxon>
        <taxon>Dikarya</taxon>
        <taxon>Basidiomycota</taxon>
        <taxon>Agaricomycotina</taxon>
        <taxon>Agaricomycetes</taxon>
        <taxon>Russulales</taxon>
        <taxon>Bondarzewiaceae</taxon>
        <taxon>Bondarzewia</taxon>
    </lineage>
</organism>
<reference evidence="5 6" key="1">
    <citation type="submission" date="2019-02" db="EMBL/GenBank/DDBJ databases">
        <title>Genome sequencing of the rare red list fungi Bondarzewia mesenterica.</title>
        <authorList>
            <person name="Buettner E."/>
            <person name="Kellner H."/>
        </authorList>
    </citation>
    <scope>NUCLEOTIDE SEQUENCE [LARGE SCALE GENOMIC DNA]</scope>
    <source>
        <strain evidence="5 6">DSM 108281</strain>
    </source>
</reference>
<dbReference type="PANTHER" id="PTHR43618">
    <property type="entry name" value="7-ALPHA-HYDROXYSTEROID DEHYDROGENASE"/>
    <property type="match status" value="1"/>
</dbReference>
<keyword evidence="6" id="KW-1185">Reference proteome</keyword>
<comment type="similarity">
    <text evidence="1 4">Belongs to the short-chain dehydrogenases/reductases (SDR) family.</text>
</comment>
<gene>
    <name evidence="5" type="ORF">EW146_g216</name>
</gene>
<dbReference type="Gene3D" id="3.40.50.720">
    <property type="entry name" value="NAD(P)-binding Rossmann-like Domain"/>
    <property type="match status" value="1"/>
</dbReference>
<dbReference type="PRINTS" id="PR00081">
    <property type="entry name" value="GDHRDH"/>
</dbReference>
<dbReference type="GO" id="GO:0016491">
    <property type="term" value="F:oxidoreductase activity"/>
    <property type="evidence" value="ECO:0007669"/>
    <property type="project" value="UniProtKB-KW"/>
</dbReference>
<dbReference type="AlphaFoldDB" id="A0A4S4M9L0"/>
<dbReference type="InterPro" id="IPR052178">
    <property type="entry name" value="Sec_Metab_Biosynth_SDR"/>
</dbReference>
<dbReference type="InterPro" id="IPR002347">
    <property type="entry name" value="SDR_fam"/>
</dbReference>
<evidence type="ECO:0000256" key="1">
    <source>
        <dbReference type="ARBA" id="ARBA00006484"/>
    </source>
</evidence>
<dbReference type="SUPFAM" id="SSF51735">
    <property type="entry name" value="NAD(P)-binding Rossmann-fold domains"/>
    <property type="match status" value="1"/>
</dbReference>
<evidence type="ECO:0000256" key="2">
    <source>
        <dbReference type="ARBA" id="ARBA00022857"/>
    </source>
</evidence>
<dbReference type="PANTHER" id="PTHR43618:SF8">
    <property type="entry name" value="7ALPHA-HYDROXYSTEROID DEHYDROGENASE"/>
    <property type="match status" value="1"/>
</dbReference>
<keyword evidence="3" id="KW-0560">Oxidoreductase</keyword>
<comment type="caution">
    <text evidence="5">The sequence shown here is derived from an EMBL/GenBank/DDBJ whole genome shotgun (WGS) entry which is preliminary data.</text>
</comment>